<evidence type="ECO:0000259" key="14">
    <source>
        <dbReference type="Pfam" id="PF02887"/>
    </source>
</evidence>
<dbReference type="STRING" id="1618481.US54_C0007G0019"/>
<dbReference type="SUPFAM" id="SSF50800">
    <property type="entry name" value="PK beta-barrel domain-like"/>
    <property type="match status" value="1"/>
</dbReference>
<evidence type="ECO:0000256" key="8">
    <source>
        <dbReference type="ARBA" id="ARBA00022840"/>
    </source>
</evidence>
<dbReference type="InterPro" id="IPR036918">
    <property type="entry name" value="Pyrv_Knase_C_sf"/>
</dbReference>
<dbReference type="UniPathway" id="UPA00109">
    <property type="reaction ID" value="UER00188"/>
</dbReference>
<dbReference type="Gene3D" id="2.40.33.10">
    <property type="entry name" value="PK beta-barrel domain-like"/>
    <property type="match status" value="1"/>
</dbReference>
<dbReference type="EC" id="2.7.1.40" evidence="3 12"/>
<dbReference type="Gene3D" id="3.20.20.60">
    <property type="entry name" value="Phosphoenolpyruvate-binding domains"/>
    <property type="match status" value="2"/>
</dbReference>
<keyword evidence="4 12" id="KW-0808">Transferase</keyword>
<dbReference type="GO" id="GO:0000287">
    <property type="term" value="F:magnesium ion binding"/>
    <property type="evidence" value="ECO:0007669"/>
    <property type="project" value="InterPro"/>
</dbReference>
<keyword evidence="10 12" id="KW-0324">Glycolysis</keyword>
<keyword evidence="5" id="KW-0479">Metal-binding</keyword>
<dbReference type="InterPro" id="IPR001697">
    <property type="entry name" value="Pyr_Knase"/>
</dbReference>
<comment type="similarity">
    <text evidence="2 12">Belongs to the pyruvate kinase family.</text>
</comment>
<evidence type="ECO:0000313" key="15">
    <source>
        <dbReference type="EMBL" id="KKQ38599.1"/>
    </source>
</evidence>
<proteinExistence type="inferred from homology"/>
<comment type="catalytic activity">
    <reaction evidence="12">
        <text>pyruvate + ATP = phosphoenolpyruvate + ADP + H(+)</text>
        <dbReference type="Rhea" id="RHEA:18157"/>
        <dbReference type="ChEBI" id="CHEBI:15361"/>
        <dbReference type="ChEBI" id="CHEBI:15378"/>
        <dbReference type="ChEBI" id="CHEBI:30616"/>
        <dbReference type="ChEBI" id="CHEBI:58702"/>
        <dbReference type="ChEBI" id="CHEBI:456216"/>
        <dbReference type="EC" id="2.7.1.40"/>
    </reaction>
</comment>
<dbReference type="GO" id="GO:0004743">
    <property type="term" value="F:pyruvate kinase activity"/>
    <property type="evidence" value="ECO:0007669"/>
    <property type="project" value="UniProtKB-EC"/>
</dbReference>
<dbReference type="GO" id="GO:0016301">
    <property type="term" value="F:kinase activity"/>
    <property type="evidence" value="ECO:0007669"/>
    <property type="project" value="UniProtKB-KW"/>
</dbReference>
<evidence type="ECO:0000256" key="1">
    <source>
        <dbReference type="ARBA" id="ARBA00004997"/>
    </source>
</evidence>
<dbReference type="InterPro" id="IPR011037">
    <property type="entry name" value="Pyrv_Knase-like_insert_dom_sf"/>
</dbReference>
<evidence type="ECO:0000259" key="13">
    <source>
        <dbReference type="Pfam" id="PF00224"/>
    </source>
</evidence>
<dbReference type="PANTHER" id="PTHR11817">
    <property type="entry name" value="PYRUVATE KINASE"/>
    <property type="match status" value="1"/>
</dbReference>
<protein>
    <recommendedName>
        <fullName evidence="3 12">Pyruvate kinase</fullName>
        <ecNumber evidence="3 12">2.7.1.40</ecNumber>
    </recommendedName>
</protein>
<comment type="caution">
    <text evidence="15">The sequence shown here is derived from an EMBL/GenBank/DDBJ whole genome shotgun (WGS) entry which is preliminary data.</text>
</comment>
<evidence type="ECO:0000256" key="4">
    <source>
        <dbReference type="ARBA" id="ARBA00022679"/>
    </source>
</evidence>
<dbReference type="InterPro" id="IPR015806">
    <property type="entry name" value="Pyrv_Knase_insert_dom_sf"/>
</dbReference>
<evidence type="ECO:0000256" key="3">
    <source>
        <dbReference type="ARBA" id="ARBA00012142"/>
    </source>
</evidence>
<evidence type="ECO:0000256" key="7">
    <source>
        <dbReference type="ARBA" id="ARBA00022777"/>
    </source>
</evidence>
<feature type="domain" description="Pyruvate kinase C-terminal" evidence="14">
    <location>
        <begin position="330"/>
        <end position="433"/>
    </location>
</feature>
<dbReference type="Proteomes" id="UP000034471">
    <property type="component" value="Unassembled WGS sequence"/>
</dbReference>
<dbReference type="InterPro" id="IPR015795">
    <property type="entry name" value="Pyrv_Knase_C"/>
</dbReference>
<dbReference type="SUPFAM" id="SSF51621">
    <property type="entry name" value="Phosphoenolpyruvate/pyruvate domain"/>
    <property type="match status" value="1"/>
</dbReference>
<dbReference type="Pfam" id="PF00224">
    <property type="entry name" value="PK"/>
    <property type="match status" value="1"/>
</dbReference>
<feature type="domain" description="Pyruvate kinase barrel" evidence="13">
    <location>
        <begin position="4"/>
        <end position="231"/>
    </location>
</feature>
<evidence type="ECO:0000256" key="9">
    <source>
        <dbReference type="ARBA" id="ARBA00022842"/>
    </source>
</evidence>
<dbReference type="Gene3D" id="3.40.1380.20">
    <property type="entry name" value="Pyruvate kinase, C-terminal domain"/>
    <property type="match status" value="1"/>
</dbReference>
<dbReference type="InterPro" id="IPR015793">
    <property type="entry name" value="Pyrv_Knase_brl"/>
</dbReference>
<keyword evidence="8" id="KW-0067">ATP-binding</keyword>
<name>A0A0G0JP01_9BACT</name>
<evidence type="ECO:0000256" key="2">
    <source>
        <dbReference type="ARBA" id="ARBA00008663"/>
    </source>
</evidence>
<accession>A0A0G0JP01</accession>
<gene>
    <name evidence="15" type="ORF">US54_C0007G0019</name>
</gene>
<dbReference type="SUPFAM" id="SSF52935">
    <property type="entry name" value="PK C-terminal domain-like"/>
    <property type="match status" value="1"/>
</dbReference>
<dbReference type="InterPro" id="IPR040442">
    <property type="entry name" value="Pyrv_kinase-like_dom_sf"/>
</dbReference>
<comment type="pathway">
    <text evidence="1 12">Carbohydrate degradation; glycolysis; pyruvate from D-glyceraldehyde 3-phosphate: step 5/5.</text>
</comment>
<evidence type="ECO:0000256" key="5">
    <source>
        <dbReference type="ARBA" id="ARBA00022723"/>
    </source>
</evidence>
<keyword evidence="9 12" id="KW-0460">Magnesium</keyword>
<dbReference type="PRINTS" id="PR01050">
    <property type="entry name" value="PYRUVTKNASE"/>
</dbReference>
<keyword evidence="7 12" id="KW-0418">Kinase</keyword>
<dbReference type="Pfam" id="PF02887">
    <property type="entry name" value="PK_C"/>
    <property type="match status" value="1"/>
</dbReference>
<evidence type="ECO:0000256" key="10">
    <source>
        <dbReference type="ARBA" id="ARBA00023152"/>
    </source>
</evidence>
<dbReference type="AlphaFoldDB" id="A0A0G0JP01"/>
<dbReference type="InterPro" id="IPR015813">
    <property type="entry name" value="Pyrv/PenolPyrv_kinase-like_dom"/>
</dbReference>
<keyword evidence="6" id="KW-0547">Nucleotide-binding</keyword>
<evidence type="ECO:0000313" key="16">
    <source>
        <dbReference type="Proteomes" id="UP000034471"/>
    </source>
</evidence>
<dbReference type="PATRIC" id="fig|1618481.3.peg.218"/>
<dbReference type="GO" id="GO:0030955">
    <property type="term" value="F:potassium ion binding"/>
    <property type="evidence" value="ECO:0007669"/>
    <property type="project" value="InterPro"/>
</dbReference>
<reference evidence="15 16" key="1">
    <citation type="journal article" date="2015" name="Nature">
        <title>rRNA introns, odd ribosomes, and small enigmatic genomes across a large radiation of phyla.</title>
        <authorList>
            <person name="Brown C.T."/>
            <person name="Hug L.A."/>
            <person name="Thomas B.C."/>
            <person name="Sharon I."/>
            <person name="Castelle C.J."/>
            <person name="Singh A."/>
            <person name="Wilkins M.J."/>
            <person name="Williams K.H."/>
            <person name="Banfield J.F."/>
        </authorList>
    </citation>
    <scope>NUCLEOTIDE SEQUENCE [LARGE SCALE GENOMIC DNA]</scope>
</reference>
<keyword evidence="11 15" id="KW-0670">Pyruvate</keyword>
<evidence type="ECO:0000256" key="12">
    <source>
        <dbReference type="RuleBase" id="RU000504"/>
    </source>
</evidence>
<sequence>MEKLTKIIATIGPACDSEKKIASLIDKGVNVFRFNFKHNTIEWHSDRIKRVNAVSNKLGVSIGTLIDLAGPQIRITMPYDSLALKVGDKLSFGAEIYKKKGVKGFSITHPEIIDHLKDGQILLADDGMFEFQVVKKENKVYLNSQTKGVLLNNKSLNIPGAQIPLSSLIDRDLEGLKLAEKHEVDFIALSFVRSSSDIRTLRNEINTLGIKAQIVSKIETQKSLDNIDSIIITATQMLQSMIGNPIPTRAEVSDIANAIYDHTDAIMLSGETASGKYPGKAVDVMRKTSLFYEPKPEKDIRSYIQYSARDTSAMICDTAYNLYRRYVVAKQPIGGFIVFTQTGNTARLLSRYRPQVPIFAFTPSQEICESLTINFGVTSYCFEFDNTMQADMKEVKRAVRFLHAKTHHTQNSKLIVVHGDRWGGGQGATTIRIL</sequence>
<dbReference type="EMBL" id="LBTJ01000007">
    <property type="protein sequence ID" value="KKQ38599.1"/>
    <property type="molecule type" value="Genomic_DNA"/>
</dbReference>
<organism evidence="15 16">
    <name type="scientific">Candidatus Roizmanbacteria bacterium GW2011_GWA2_37_7</name>
    <dbReference type="NCBI Taxonomy" id="1618481"/>
    <lineage>
        <taxon>Bacteria</taxon>
        <taxon>Candidatus Roizmaniibacteriota</taxon>
    </lineage>
</organism>
<dbReference type="GO" id="GO:0005524">
    <property type="term" value="F:ATP binding"/>
    <property type="evidence" value="ECO:0007669"/>
    <property type="project" value="UniProtKB-KW"/>
</dbReference>
<evidence type="ECO:0000256" key="6">
    <source>
        <dbReference type="ARBA" id="ARBA00022741"/>
    </source>
</evidence>
<evidence type="ECO:0000256" key="11">
    <source>
        <dbReference type="ARBA" id="ARBA00023317"/>
    </source>
</evidence>